<keyword evidence="2 3" id="KW-0663">Pyridoxal phosphate</keyword>
<comment type="similarity">
    <text evidence="3">Belongs to the trans-sulfuration enzymes family.</text>
</comment>
<protein>
    <recommendedName>
        <fullName evidence="6">Cystathionine gamma-synthase</fullName>
    </recommendedName>
</protein>
<reference evidence="4 5" key="1">
    <citation type="submission" date="2015-10" db="EMBL/GenBank/DDBJ databases">
        <title>Genome sequencing of Penicillium freii.</title>
        <authorList>
            <person name="Nguyen H.D."/>
            <person name="Visagie C.M."/>
            <person name="Seifert K.A."/>
        </authorList>
    </citation>
    <scope>NUCLEOTIDE SEQUENCE [LARGE SCALE GENOMIC DNA]</scope>
    <source>
        <strain evidence="4 5">DAOM 242723</strain>
    </source>
</reference>
<comment type="cofactor">
    <cofactor evidence="1 3">
        <name>pyridoxal 5'-phosphate</name>
        <dbReference type="ChEBI" id="CHEBI:597326"/>
    </cofactor>
</comment>
<dbReference type="PANTHER" id="PTHR42699">
    <property type="match status" value="1"/>
</dbReference>
<dbReference type="Proteomes" id="UP000055045">
    <property type="component" value="Unassembled WGS sequence"/>
</dbReference>
<evidence type="ECO:0000313" key="5">
    <source>
        <dbReference type="Proteomes" id="UP000055045"/>
    </source>
</evidence>
<gene>
    <name evidence="4" type="ORF">ACN42_g1624</name>
</gene>
<sequence length="563" mass="61333">MGDIDQAADRWMPPMTPQALPMGKANIYPSGERHRFPADMGFSNRAISQGTMGLGPAGMQLSSLVVELSLAVLRRLRVSDSNTNCMLFASATAASKCLAALRDSVTSEENPTSLETVRFFMPSETARGATTFHWANFSAVLLPSTLWKKAMAFWRDTGSGLSTRHAEFCIGELDYLDSDSSNPTFCSPAPVKGDNRQSTQSLDRIQAAAGSIYELKSIIAEVATSDQPGEPAVHPDDVFPYPTGMNAIFSLSEALVSMGPESTVAAFGWLYPETVEVLRGGGWKSCLSYKYGTEEDLNQLENALQSGQKIAALFCELPSNILLSSPDLHRIRALADRFGFIVACDDTVAGFVNLDAIICVDVMVSSLTKTFSGSSNVTGGSLVVNPSSRHRDAIKAALTAHYEETYFPLDIAALIDNCKNMPWRVKRCNESTLPLVNLLSSHPSIATVHHPSTAPTSSLYQSVMRKDGGYGNVLSIIFHRSDSAEYFYNILDVCKGSSFGTNFTLVIPYVQLANYWNREKVPKYGVPQHILRISVGLEDSDRLVATIVKALKEVEVFESQNIA</sequence>
<evidence type="ECO:0000256" key="1">
    <source>
        <dbReference type="ARBA" id="ARBA00001933"/>
    </source>
</evidence>
<organism evidence="4 5">
    <name type="scientific">Penicillium freii</name>
    <dbReference type="NCBI Taxonomy" id="48697"/>
    <lineage>
        <taxon>Eukaryota</taxon>
        <taxon>Fungi</taxon>
        <taxon>Dikarya</taxon>
        <taxon>Ascomycota</taxon>
        <taxon>Pezizomycotina</taxon>
        <taxon>Eurotiomycetes</taxon>
        <taxon>Eurotiomycetidae</taxon>
        <taxon>Eurotiales</taxon>
        <taxon>Aspergillaceae</taxon>
        <taxon>Penicillium</taxon>
    </lineage>
</organism>
<dbReference type="PANTHER" id="PTHR42699:SF1">
    <property type="entry name" value="CYSTATHIONINE GAMMA-SYNTHASE-RELATED"/>
    <property type="match status" value="1"/>
</dbReference>
<dbReference type="EMBL" id="LLXE01000026">
    <property type="protein sequence ID" value="KUM65468.1"/>
    <property type="molecule type" value="Genomic_DNA"/>
</dbReference>
<proteinExistence type="inferred from homology"/>
<dbReference type="Gene3D" id="3.40.640.10">
    <property type="entry name" value="Type I PLP-dependent aspartate aminotransferase-like (Major domain)"/>
    <property type="match status" value="1"/>
</dbReference>
<dbReference type="AlphaFoldDB" id="A0A124GST9"/>
<dbReference type="STRING" id="48697.A0A124GST9"/>
<dbReference type="InterPro" id="IPR015422">
    <property type="entry name" value="PyrdxlP-dep_Trfase_small"/>
</dbReference>
<keyword evidence="5" id="KW-1185">Reference proteome</keyword>
<name>A0A124GST9_PENFR</name>
<evidence type="ECO:0000256" key="3">
    <source>
        <dbReference type="RuleBase" id="RU362118"/>
    </source>
</evidence>
<comment type="caution">
    <text evidence="4">The sequence shown here is derived from an EMBL/GenBank/DDBJ whole genome shotgun (WGS) entry which is preliminary data.</text>
</comment>
<evidence type="ECO:0008006" key="6">
    <source>
        <dbReference type="Google" id="ProtNLM"/>
    </source>
</evidence>
<dbReference type="InterPro" id="IPR051750">
    <property type="entry name" value="Trans-sulfuration_enzymes"/>
</dbReference>
<dbReference type="InterPro" id="IPR015424">
    <property type="entry name" value="PyrdxlP-dep_Trfase"/>
</dbReference>
<dbReference type="GO" id="GO:0003962">
    <property type="term" value="F:cystathionine gamma-synthase activity"/>
    <property type="evidence" value="ECO:0007669"/>
    <property type="project" value="TreeGrafter"/>
</dbReference>
<dbReference type="InterPro" id="IPR000277">
    <property type="entry name" value="Cys/Met-Metab_PyrdxlP-dep_enz"/>
</dbReference>
<dbReference type="GO" id="GO:0030170">
    <property type="term" value="F:pyridoxal phosphate binding"/>
    <property type="evidence" value="ECO:0007669"/>
    <property type="project" value="InterPro"/>
</dbReference>
<dbReference type="InterPro" id="IPR015421">
    <property type="entry name" value="PyrdxlP-dep_Trfase_major"/>
</dbReference>
<evidence type="ECO:0000256" key="2">
    <source>
        <dbReference type="ARBA" id="ARBA00022898"/>
    </source>
</evidence>
<dbReference type="Gene3D" id="3.90.1150.10">
    <property type="entry name" value="Aspartate Aminotransferase, domain 1"/>
    <property type="match status" value="1"/>
</dbReference>
<dbReference type="Pfam" id="PF01053">
    <property type="entry name" value="Cys_Met_Meta_PP"/>
    <property type="match status" value="1"/>
</dbReference>
<accession>A0A124GST9</accession>
<dbReference type="GO" id="GO:0019346">
    <property type="term" value="P:transsulfuration"/>
    <property type="evidence" value="ECO:0007669"/>
    <property type="project" value="InterPro"/>
</dbReference>
<evidence type="ECO:0000313" key="4">
    <source>
        <dbReference type="EMBL" id="KUM65468.1"/>
    </source>
</evidence>
<dbReference type="SUPFAM" id="SSF53383">
    <property type="entry name" value="PLP-dependent transferases"/>
    <property type="match status" value="1"/>
</dbReference>